<organism evidence="1 2">
    <name type="scientific">Xenoophorus captivus</name>
    <dbReference type="NCBI Taxonomy" id="1517983"/>
    <lineage>
        <taxon>Eukaryota</taxon>
        <taxon>Metazoa</taxon>
        <taxon>Chordata</taxon>
        <taxon>Craniata</taxon>
        <taxon>Vertebrata</taxon>
        <taxon>Euteleostomi</taxon>
        <taxon>Actinopterygii</taxon>
        <taxon>Neopterygii</taxon>
        <taxon>Teleostei</taxon>
        <taxon>Neoteleostei</taxon>
        <taxon>Acanthomorphata</taxon>
        <taxon>Ovalentaria</taxon>
        <taxon>Atherinomorphae</taxon>
        <taxon>Cyprinodontiformes</taxon>
        <taxon>Goodeidae</taxon>
        <taxon>Xenoophorus</taxon>
    </lineage>
</organism>
<sequence length="148" mass="16757">MLSEADRTVLTWAERPLREEAFTQKATSSMVYTHLSLQGCRELVSVSSSYWARSRVYPVEVTTPSQGNTETKDEQPYTHTFIPHKAIKSDQLGEEAGVAGENLRMHRENMQTPFLLQGNSATNCTTMQPNIQSQITVCKYTQEQRPLC</sequence>
<protein>
    <submittedName>
        <fullName evidence="1">Uncharacterized protein</fullName>
    </submittedName>
</protein>
<dbReference type="Proteomes" id="UP001434883">
    <property type="component" value="Unassembled WGS sequence"/>
</dbReference>
<keyword evidence="2" id="KW-1185">Reference proteome</keyword>
<comment type="caution">
    <text evidence="1">The sequence shown here is derived from an EMBL/GenBank/DDBJ whole genome shotgun (WGS) entry which is preliminary data.</text>
</comment>
<name>A0ABV0QR84_9TELE</name>
<dbReference type="EMBL" id="JAHRIN010019201">
    <property type="protein sequence ID" value="MEQ2198315.1"/>
    <property type="molecule type" value="Genomic_DNA"/>
</dbReference>
<gene>
    <name evidence="1" type="ORF">XENOCAPTIV_011142</name>
</gene>
<evidence type="ECO:0000313" key="2">
    <source>
        <dbReference type="Proteomes" id="UP001434883"/>
    </source>
</evidence>
<reference evidence="1 2" key="1">
    <citation type="submission" date="2021-06" db="EMBL/GenBank/DDBJ databases">
        <authorList>
            <person name="Palmer J.M."/>
        </authorList>
    </citation>
    <scope>NUCLEOTIDE SEQUENCE [LARGE SCALE GENOMIC DNA]</scope>
    <source>
        <strain evidence="1 2">XC_2019</strain>
        <tissue evidence="1">Muscle</tissue>
    </source>
</reference>
<evidence type="ECO:0000313" key="1">
    <source>
        <dbReference type="EMBL" id="MEQ2198315.1"/>
    </source>
</evidence>
<accession>A0ABV0QR84</accession>
<proteinExistence type="predicted"/>